<dbReference type="InterPro" id="IPR004843">
    <property type="entry name" value="Calcineurin-like_PHP"/>
</dbReference>
<reference evidence="2 3" key="1">
    <citation type="submission" date="2016-12" db="EMBL/GenBank/DDBJ databases">
        <title>Complete genome sequence of Microbacterium aurum KACC 15219.</title>
        <authorList>
            <person name="Jung Y."/>
            <person name="Shin J.-H."/>
            <person name="Lee Y.-J."/>
            <person name="Yi H."/>
            <person name="Bahn Y.-S."/>
            <person name="Kim J.F."/>
            <person name="Lee D.-W."/>
        </authorList>
    </citation>
    <scope>NUCLEOTIDE SEQUENCE [LARGE SCALE GENOMIC DNA]</scope>
    <source>
        <strain evidence="2 3">KACC 15219</strain>
    </source>
</reference>
<dbReference type="Gene3D" id="3.60.21.10">
    <property type="match status" value="1"/>
</dbReference>
<dbReference type="KEGG" id="maur:BOH66_06415"/>
<dbReference type="AlphaFoldDB" id="A0A1P8U735"/>
<evidence type="ECO:0000313" key="2">
    <source>
        <dbReference type="EMBL" id="APZ33932.1"/>
    </source>
</evidence>
<sequence length="264" mass="28920">MKALETAPTFDLTDERVAVCGDWHGNVGWVRTAVRAIRRLAPDVKTVLQAGDWWLDLAKSDQIMRAFGIERVLTTCGNHEPWPEITAVQNAHPGEAVRVSRSTWILPRPFRFTVAGRPFLSFGGATSVDRYWRPATQWHAAETITDEQVRLAQIGGPADVMITHETPAGTPVAAVRRVLQSNPMGFPRESLIESAASRERLAQVWDSVRPDVLLNGHMHAPGAGQTPDGRRIISLGCDGQEGSIAILNVADLSAEVPSLREIRG</sequence>
<gene>
    <name evidence="2" type="ORF">BOH66_06415</name>
</gene>
<organism evidence="2 3">
    <name type="scientific">Microbacterium aurum</name>
    <dbReference type="NCBI Taxonomy" id="36805"/>
    <lineage>
        <taxon>Bacteria</taxon>
        <taxon>Bacillati</taxon>
        <taxon>Actinomycetota</taxon>
        <taxon>Actinomycetes</taxon>
        <taxon>Micrococcales</taxon>
        <taxon>Microbacteriaceae</taxon>
        <taxon>Microbacterium</taxon>
    </lineage>
</organism>
<dbReference type="SUPFAM" id="SSF56300">
    <property type="entry name" value="Metallo-dependent phosphatases"/>
    <property type="match status" value="1"/>
</dbReference>
<dbReference type="STRING" id="36805.BOH66_06415"/>
<proteinExistence type="predicted"/>
<dbReference type="Pfam" id="PF00149">
    <property type="entry name" value="Metallophos"/>
    <property type="match status" value="1"/>
</dbReference>
<accession>A0A1P8U735</accession>
<dbReference type="RefSeq" id="WP_076690248.1">
    <property type="nucleotide sequence ID" value="NZ_CP018762.1"/>
</dbReference>
<evidence type="ECO:0000259" key="1">
    <source>
        <dbReference type="Pfam" id="PF00149"/>
    </source>
</evidence>
<dbReference type="Proteomes" id="UP000187185">
    <property type="component" value="Chromosome"/>
</dbReference>
<evidence type="ECO:0000313" key="3">
    <source>
        <dbReference type="Proteomes" id="UP000187185"/>
    </source>
</evidence>
<dbReference type="InterPro" id="IPR029052">
    <property type="entry name" value="Metallo-depent_PP-like"/>
</dbReference>
<dbReference type="EMBL" id="CP018762">
    <property type="protein sequence ID" value="APZ33932.1"/>
    <property type="molecule type" value="Genomic_DNA"/>
</dbReference>
<protein>
    <submittedName>
        <fullName evidence="2">Metallophosphatase family protein</fullName>
    </submittedName>
</protein>
<dbReference type="GO" id="GO:0016787">
    <property type="term" value="F:hydrolase activity"/>
    <property type="evidence" value="ECO:0007669"/>
    <property type="project" value="InterPro"/>
</dbReference>
<name>A0A1P8U735_9MICO</name>
<keyword evidence="3" id="KW-1185">Reference proteome</keyword>
<dbReference type="OrthoDB" id="5380150at2"/>
<feature type="domain" description="Calcineurin-like phosphoesterase" evidence="1">
    <location>
        <begin position="16"/>
        <end position="221"/>
    </location>
</feature>